<evidence type="ECO:0000313" key="8">
    <source>
        <dbReference type="EMBL" id="ART83839.1"/>
    </source>
</evidence>
<dbReference type="KEGG" id="opf:CBP31_15340"/>
<dbReference type="Gene3D" id="1.10.760.10">
    <property type="entry name" value="Cytochrome c-like domain"/>
    <property type="match status" value="2"/>
</dbReference>
<reference evidence="8 9" key="1">
    <citation type="journal article" date="2014" name="Int. J. Syst. Evol. Microbiol.">
        <title>Oceanisphaera profunda sp. nov., a marine bacterium isolated from deep-sea sediment, and emended description of the genus Oceanisphaera.</title>
        <authorList>
            <person name="Xu Z."/>
            <person name="Zhang X.Y."/>
            <person name="Su H.N."/>
            <person name="Yu Z.C."/>
            <person name="Liu C."/>
            <person name="Li H."/>
            <person name="Chen X.L."/>
            <person name="Song X.Y."/>
            <person name="Xie B.B."/>
            <person name="Qin Q.L."/>
            <person name="Zhou B.C."/>
            <person name="Shi M."/>
            <person name="Huang Y."/>
            <person name="Zhang Y.Z."/>
        </authorList>
    </citation>
    <scope>NUCLEOTIDE SEQUENCE [LARGE SCALE GENOMIC DNA]</scope>
    <source>
        <strain evidence="8 9">SM1222</strain>
    </source>
</reference>
<organism evidence="8 9">
    <name type="scientific">Oceanisphaera profunda</name>
    <dbReference type="NCBI Taxonomy" id="1416627"/>
    <lineage>
        <taxon>Bacteria</taxon>
        <taxon>Pseudomonadati</taxon>
        <taxon>Pseudomonadota</taxon>
        <taxon>Gammaproteobacteria</taxon>
        <taxon>Aeromonadales</taxon>
        <taxon>Aeromonadaceae</taxon>
        <taxon>Oceanisphaera</taxon>
    </lineage>
</organism>
<dbReference type="GO" id="GO:0020037">
    <property type="term" value="F:heme binding"/>
    <property type="evidence" value="ECO:0007669"/>
    <property type="project" value="InterPro"/>
</dbReference>
<evidence type="ECO:0000256" key="3">
    <source>
        <dbReference type="ARBA" id="ARBA00023004"/>
    </source>
</evidence>
<keyword evidence="6" id="KW-0732">Signal</keyword>
<evidence type="ECO:0000256" key="2">
    <source>
        <dbReference type="ARBA" id="ARBA00022723"/>
    </source>
</evidence>
<protein>
    <submittedName>
        <fullName evidence="8">Cytochrome C</fullName>
    </submittedName>
</protein>
<keyword evidence="1 4" id="KW-0349">Heme</keyword>
<dbReference type="Pfam" id="PF00034">
    <property type="entry name" value="Cytochrom_C"/>
    <property type="match status" value="1"/>
</dbReference>
<keyword evidence="2 4" id="KW-0479">Metal-binding</keyword>
<dbReference type="Pfam" id="PF21342">
    <property type="entry name" value="SoxA-TsdA_cyt-c"/>
    <property type="match status" value="1"/>
</dbReference>
<feature type="chain" id="PRO_5012937168" evidence="6">
    <location>
        <begin position="33"/>
        <end position="302"/>
    </location>
</feature>
<dbReference type="RefSeq" id="WP_087038516.1">
    <property type="nucleotide sequence ID" value="NZ_CP021377.1"/>
</dbReference>
<evidence type="ECO:0000256" key="6">
    <source>
        <dbReference type="SAM" id="SignalP"/>
    </source>
</evidence>
<dbReference type="GO" id="GO:0046872">
    <property type="term" value="F:metal ion binding"/>
    <property type="evidence" value="ECO:0007669"/>
    <property type="project" value="UniProtKB-KW"/>
</dbReference>
<feature type="domain" description="Cytochrome c" evidence="7">
    <location>
        <begin position="186"/>
        <end position="280"/>
    </location>
</feature>
<evidence type="ECO:0000256" key="1">
    <source>
        <dbReference type="ARBA" id="ARBA00022617"/>
    </source>
</evidence>
<feature type="region of interest" description="Disordered" evidence="5">
    <location>
        <begin position="280"/>
        <end position="302"/>
    </location>
</feature>
<dbReference type="PROSITE" id="PS51007">
    <property type="entry name" value="CYTC"/>
    <property type="match status" value="1"/>
</dbReference>
<evidence type="ECO:0000259" key="7">
    <source>
        <dbReference type="PROSITE" id="PS51007"/>
    </source>
</evidence>
<feature type="signal peptide" evidence="6">
    <location>
        <begin position="1"/>
        <end position="32"/>
    </location>
</feature>
<dbReference type="PANTHER" id="PTHR35008">
    <property type="entry name" value="BLL4482 PROTEIN-RELATED"/>
    <property type="match status" value="1"/>
</dbReference>
<evidence type="ECO:0000256" key="5">
    <source>
        <dbReference type="SAM" id="MobiDB-lite"/>
    </source>
</evidence>
<dbReference type="OrthoDB" id="9779283at2"/>
<keyword evidence="3 4" id="KW-0408">Iron</keyword>
<proteinExistence type="predicted"/>
<dbReference type="Proteomes" id="UP000243937">
    <property type="component" value="Chromosome"/>
</dbReference>
<dbReference type="SUPFAM" id="SSF46626">
    <property type="entry name" value="Cytochrome c"/>
    <property type="match status" value="2"/>
</dbReference>
<evidence type="ECO:0000313" key="9">
    <source>
        <dbReference type="Proteomes" id="UP000243937"/>
    </source>
</evidence>
<evidence type="ECO:0000256" key="4">
    <source>
        <dbReference type="PROSITE-ProRule" id="PRU00433"/>
    </source>
</evidence>
<feature type="compositionally biased region" description="Basic and acidic residues" evidence="5">
    <location>
        <begin position="287"/>
        <end position="302"/>
    </location>
</feature>
<dbReference type="EMBL" id="CP021377">
    <property type="protein sequence ID" value="ART83839.1"/>
    <property type="molecule type" value="Genomic_DNA"/>
</dbReference>
<gene>
    <name evidence="8" type="ORF">CBP31_15340</name>
</gene>
<keyword evidence="9" id="KW-1185">Reference proteome</keyword>
<dbReference type="GO" id="GO:0009055">
    <property type="term" value="F:electron transfer activity"/>
    <property type="evidence" value="ECO:0007669"/>
    <property type="project" value="InterPro"/>
</dbReference>
<name>A0A1Y0D8G4_9GAMM</name>
<accession>A0A1Y0D8G4</accession>
<dbReference type="InterPro" id="IPR009056">
    <property type="entry name" value="Cyt_c-like_dom"/>
</dbReference>
<dbReference type="InterPro" id="IPR051459">
    <property type="entry name" value="Cytochrome_c-type_DH"/>
</dbReference>
<dbReference type="PANTHER" id="PTHR35008:SF4">
    <property type="entry name" value="BLL4482 PROTEIN"/>
    <property type="match status" value="1"/>
</dbReference>
<dbReference type="AlphaFoldDB" id="A0A1Y0D8G4"/>
<dbReference type="InterPro" id="IPR036909">
    <property type="entry name" value="Cyt_c-like_dom_sf"/>
</dbReference>
<sequence length="302" mass="33131">MNKALQGSRFTPLVAALLVSAAVSFTISASHAAEPTRYSVLDKDGQTLADYVIPKDADISHHENAEQILYGKRLLNETKHLMPDNVGSHMNCNSCHVAQGKKPQGAPYINTYNSFPQMNPRAERIFQLEDRINGCMQRSMNGKPLAEDSKEMRAMIAYMKWLAQDVPHGAKVQIQNSGAIDMSLTPDPMRGAAIYAQQCAACHGANGEGRRDASGTMAFPPLWGDESFNLGAGMARTYKAAAFIKYNMPMGVNTHGGWGEGGVLNDQDAVDVAEYFTHQPRPGYPDNIHDFPSGKRPKDFRE</sequence>